<evidence type="ECO:0000313" key="2">
    <source>
        <dbReference type="EMBL" id="STO06846.1"/>
    </source>
</evidence>
<sequence>MTPEEKLQQYLEDGILPEESDELRQLLEDDTLYEAYLQYERIDAELKALPRPKLSEDFAARVMAALPDAKARPLHVAPAPEEQPPTKKVRRGHSRQMTWFRKHPGLIAAVLFFSLMSSATLGLWNGSTETMTYTKVPGIVVTANEVIVPEGVTIERDITVQGGNLRVEGKVEGNATAVHGRAYLASAGEVTGELEQIDRIFEWIWYSIKQLF</sequence>
<organism evidence="2 3">
    <name type="scientific">Exiguobacterium aurantiacum</name>
    <dbReference type="NCBI Taxonomy" id="33987"/>
    <lineage>
        <taxon>Bacteria</taxon>
        <taxon>Bacillati</taxon>
        <taxon>Bacillota</taxon>
        <taxon>Bacilli</taxon>
        <taxon>Bacillales</taxon>
        <taxon>Bacillales Family XII. Incertae Sedis</taxon>
        <taxon>Exiguobacterium</taxon>
    </lineage>
</organism>
<feature type="transmembrane region" description="Helical" evidence="1">
    <location>
        <begin position="105"/>
        <end position="124"/>
    </location>
</feature>
<accession>A0A377FQV9</accession>
<keyword evidence="1" id="KW-0472">Membrane</keyword>
<keyword evidence="1" id="KW-1133">Transmembrane helix</keyword>
<evidence type="ECO:0000313" key="3">
    <source>
        <dbReference type="Proteomes" id="UP000254060"/>
    </source>
</evidence>
<name>A0A377FQV9_9BACL</name>
<dbReference type="EMBL" id="UGGP01000001">
    <property type="protein sequence ID" value="STO06846.1"/>
    <property type="molecule type" value="Genomic_DNA"/>
</dbReference>
<dbReference type="STRING" id="1397694.GCA_000702585_00706"/>
<protein>
    <submittedName>
        <fullName evidence="2">Anti-sigma-W factor rsiW</fullName>
    </submittedName>
</protein>
<proteinExistence type="predicted"/>
<evidence type="ECO:0000256" key="1">
    <source>
        <dbReference type="SAM" id="Phobius"/>
    </source>
</evidence>
<dbReference type="Proteomes" id="UP000254060">
    <property type="component" value="Unassembled WGS sequence"/>
</dbReference>
<dbReference type="AlphaFoldDB" id="A0A377FQV9"/>
<keyword evidence="1" id="KW-0812">Transmembrane</keyword>
<gene>
    <name evidence="2" type="primary">rsiW</name>
    <name evidence="2" type="ORF">NCTC13163_00184</name>
</gene>
<dbReference type="OrthoDB" id="9782842at2"/>
<reference evidence="2 3" key="1">
    <citation type="submission" date="2018-06" db="EMBL/GenBank/DDBJ databases">
        <authorList>
            <consortium name="Pathogen Informatics"/>
            <person name="Doyle S."/>
        </authorList>
    </citation>
    <scope>NUCLEOTIDE SEQUENCE [LARGE SCALE GENOMIC DNA]</scope>
    <source>
        <strain evidence="2 3">NCTC13163</strain>
    </source>
</reference>
<dbReference type="RefSeq" id="WP_029334053.1">
    <property type="nucleotide sequence ID" value="NZ_UGGP01000001.1"/>
</dbReference>